<keyword evidence="1" id="KW-1133">Transmembrane helix</keyword>
<dbReference type="AlphaFoldDB" id="A0A0R1MK63"/>
<sequence length="64" mass="7538">MNLNFFQHSRIGGIFLKQFSNMLIKNEVAKFILKTVFYAVIIMGLVYFFSYSGMNGPHFIYNEF</sequence>
<keyword evidence="3" id="KW-1185">Reference proteome</keyword>
<evidence type="ECO:0008006" key="4">
    <source>
        <dbReference type="Google" id="ProtNLM"/>
    </source>
</evidence>
<organism evidence="2 3">
    <name type="scientific">Liquorilactobacillus hordei DSM 19519</name>
    <dbReference type="NCBI Taxonomy" id="1423759"/>
    <lineage>
        <taxon>Bacteria</taxon>
        <taxon>Bacillati</taxon>
        <taxon>Bacillota</taxon>
        <taxon>Bacilli</taxon>
        <taxon>Lactobacillales</taxon>
        <taxon>Lactobacillaceae</taxon>
        <taxon>Liquorilactobacillus</taxon>
    </lineage>
</organism>
<reference evidence="2 3" key="1">
    <citation type="journal article" date="2015" name="Genome Announc.">
        <title>Expanding the biotechnology potential of lactobacilli through comparative genomics of 213 strains and associated genera.</title>
        <authorList>
            <person name="Sun Z."/>
            <person name="Harris H.M."/>
            <person name="McCann A."/>
            <person name="Guo C."/>
            <person name="Argimon S."/>
            <person name="Zhang W."/>
            <person name="Yang X."/>
            <person name="Jeffery I.B."/>
            <person name="Cooney J.C."/>
            <person name="Kagawa T.F."/>
            <person name="Liu W."/>
            <person name="Song Y."/>
            <person name="Salvetti E."/>
            <person name="Wrobel A."/>
            <person name="Rasinkangas P."/>
            <person name="Parkhill J."/>
            <person name="Rea M.C."/>
            <person name="O'Sullivan O."/>
            <person name="Ritari J."/>
            <person name="Douillard F.P."/>
            <person name="Paul Ross R."/>
            <person name="Yang R."/>
            <person name="Briner A.E."/>
            <person name="Felis G.E."/>
            <person name="de Vos W.M."/>
            <person name="Barrangou R."/>
            <person name="Klaenhammer T.R."/>
            <person name="Caufield P.W."/>
            <person name="Cui Y."/>
            <person name="Zhang H."/>
            <person name="O'Toole P.W."/>
        </authorList>
    </citation>
    <scope>NUCLEOTIDE SEQUENCE [LARGE SCALE GENOMIC DNA]</scope>
    <source>
        <strain evidence="2 3">DSM 19519</strain>
    </source>
</reference>
<dbReference type="EMBL" id="AZDX01000004">
    <property type="protein sequence ID" value="KRL07865.1"/>
    <property type="molecule type" value="Genomic_DNA"/>
</dbReference>
<name>A0A0R1MK63_9LACO</name>
<evidence type="ECO:0000313" key="2">
    <source>
        <dbReference type="EMBL" id="KRL07865.1"/>
    </source>
</evidence>
<accession>A0A0R1MK63</accession>
<keyword evidence="1" id="KW-0472">Membrane</keyword>
<dbReference type="Pfam" id="PF12459">
    <property type="entry name" value="DltX"/>
    <property type="match status" value="1"/>
</dbReference>
<evidence type="ECO:0000313" key="3">
    <source>
        <dbReference type="Proteomes" id="UP000051448"/>
    </source>
</evidence>
<dbReference type="PATRIC" id="fig|1423759.3.peg.1505"/>
<dbReference type="Proteomes" id="UP000051448">
    <property type="component" value="Unassembled WGS sequence"/>
</dbReference>
<dbReference type="InterPro" id="IPR021008">
    <property type="entry name" value="DltX"/>
</dbReference>
<proteinExistence type="predicted"/>
<comment type="caution">
    <text evidence="2">The sequence shown here is derived from an EMBL/GenBank/DDBJ whole genome shotgun (WGS) entry which is preliminary data.</text>
</comment>
<protein>
    <recommendedName>
        <fullName evidence="4">D-Ala-teichoic acid biosynthesis protein</fullName>
    </recommendedName>
</protein>
<feature type="transmembrane region" description="Helical" evidence="1">
    <location>
        <begin position="31"/>
        <end position="49"/>
    </location>
</feature>
<dbReference type="STRING" id="1423759.FC92_GL001436"/>
<keyword evidence="1" id="KW-0812">Transmembrane</keyword>
<evidence type="ECO:0000256" key="1">
    <source>
        <dbReference type="SAM" id="Phobius"/>
    </source>
</evidence>
<gene>
    <name evidence="2" type="ORF">FC92_GL001436</name>
</gene>